<keyword evidence="6" id="KW-1185">Reference proteome</keyword>
<dbReference type="eggNOG" id="COG0760">
    <property type="taxonomic scope" value="Bacteria"/>
</dbReference>
<organism evidence="5 6">
    <name type="scientific">Aquifex aeolicus (strain VF5)</name>
    <dbReference type="NCBI Taxonomy" id="224324"/>
    <lineage>
        <taxon>Bacteria</taxon>
        <taxon>Pseudomonadati</taxon>
        <taxon>Aquificota</taxon>
        <taxon>Aquificia</taxon>
        <taxon>Aquificales</taxon>
        <taxon>Aquificaceae</taxon>
        <taxon>Aquifex</taxon>
    </lineage>
</organism>
<dbReference type="GO" id="GO:0051082">
    <property type="term" value="F:unfolded protein binding"/>
    <property type="evidence" value="ECO:0000318"/>
    <property type="project" value="GO_Central"/>
</dbReference>
<evidence type="ECO:0000313" key="6">
    <source>
        <dbReference type="Proteomes" id="UP000000798"/>
    </source>
</evidence>
<dbReference type="InterPro" id="IPR015391">
    <property type="entry name" value="SurA_N"/>
</dbReference>
<evidence type="ECO:0000256" key="3">
    <source>
        <dbReference type="SAM" id="Coils"/>
    </source>
</evidence>
<proteinExistence type="predicted"/>
<keyword evidence="3" id="KW-0175">Coiled coil</keyword>
<dbReference type="GO" id="GO:0030288">
    <property type="term" value="C:outer membrane-bounded periplasmic space"/>
    <property type="evidence" value="ECO:0000318"/>
    <property type="project" value="GO_Central"/>
</dbReference>
<dbReference type="InterPro" id="IPR050280">
    <property type="entry name" value="OMP_Chaperone_SurA"/>
</dbReference>
<feature type="domain" description="SurA N-terminal" evidence="4">
    <location>
        <begin position="11"/>
        <end position="83"/>
    </location>
</feature>
<dbReference type="AlphaFoldDB" id="O67599"/>
<dbReference type="RefSeq" id="WP_010881102.1">
    <property type="nucleotide sequence ID" value="NC_000918.1"/>
</dbReference>
<sequence>MAELYYGVKDRKELLNRLIEINLIYQFLVQKGIDIPDEKVDEIVQQIAKANGMTPQELARELSKYGLTLQDFREFVKKELIATEGLREYLRRKVELSEIELELAKLKEGKVKTKKRIELVTILKDKGKELLREIESGNLNLKELAEKLGGEYQSLEVEKGDLIKELDEQVWKSKEGDVIFAEDKDQIYVVKVGKILTEVSGVNEEELKRKILAKKFQEEYEKLLKELKKNSVITILE</sequence>
<dbReference type="GO" id="GO:0003755">
    <property type="term" value="F:peptidyl-prolyl cis-trans isomerase activity"/>
    <property type="evidence" value="ECO:0000318"/>
    <property type="project" value="GO_Central"/>
</dbReference>
<gene>
    <name evidence="5" type="ordered locus">aq_1694</name>
</gene>
<dbReference type="PANTHER" id="PTHR47637">
    <property type="entry name" value="CHAPERONE SURA"/>
    <property type="match status" value="1"/>
</dbReference>
<dbReference type="Pfam" id="PF09312">
    <property type="entry name" value="SurA_N"/>
    <property type="match status" value="1"/>
</dbReference>
<dbReference type="HOGENOM" id="CLU_959010_0_0_0"/>
<dbReference type="OrthoDB" id="14601at2"/>
<dbReference type="KEGG" id="aae:aq_1694"/>
<evidence type="ECO:0000256" key="2">
    <source>
        <dbReference type="ARBA" id="ARBA00023110"/>
    </source>
</evidence>
<dbReference type="InParanoid" id="O67599"/>
<dbReference type="EMBL" id="AE000657">
    <property type="protein sequence ID" value="AAC07564.1"/>
    <property type="molecule type" value="Genomic_DNA"/>
</dbReference>
<dbReference type="PIR" id="F70446">
    <property type="entry name" value="F70446"/>
</dbReference>
<evidence type="ECO:0000259" key="4">
    <source>
        <dbReference type="Pfam" id="PF09312"/>
    </source>
</evidence>
<dbReference type="InterPro" id="IPR027304">
    <property type="entry name" value="Trigger_fact/SurA_dom_sf"/>
</dbReference>
<feature type="coiled-coil region" evidence="3">
    <location>
        <begin position="96"/>
        <end position="158"/>
    </location>
</feature>
<evidence type="ECO:0000256" key="1">
    <source>
        <dbReference type="ARBA" id="ARBA00022729"/>
    </source>
</evidence>
<keyword evidence="2" id="KW-0697">Rotamase</keyword>
<protein>
    <recommendedName>
        <fullName evidence="4">SurA N-terminal domain-containing protein</fullName>
    </recommendedName>
</protein>
<name>O67599_AQUAE</name>
<evidence type="ECO:0000313" key="5">
    <source>
        <dbReference type="EMBL" id="AAC07564.1"/>
    </source>
</evidence>
<keyword evidence="2" id="KW-0413">Isomerase</keyword>
<accession>O67599</accession>
<reference evidence="5 6" key="1">
    <citation type="journal article" date="1998" name="Nature">
        <title>The complete genome of the hyperthermophilic bacterium Aquifex aeolicus.</title>
        <authorList>
            <person name="Deckert G."/>
            <person name="Warren P.V."/>
            <person name="Gaasterland T."/>
            <person name="Young W.G."/>
            <person name="Lenox A.L."/>
            <person name="Graham D.E."/>
            <person name="Overbeek R."/>
            <person name="Snead M.A."/>
            <person name="Keller M."/>
            <person name="Aujay M."/>
            <person name="Huber R."/>
            <person name="Feldman R.A."/>
            <person name="Short J.M."/>
            <person name="Olson G.J."/>
            <person name="Swanson R.V."/>
        </authorList>
    </citation>
    <scope>NUCLEOTIDE SEQUENCE [LARGE SCALE GENOMIC DNA]</scope>
    <source>
        <strain evidence="5 6">VF5</strain>
    </source>
</reference>
<dbReference type="Proteomes" id="UP000000798">
    <property type="component" value="Chromosome"/>
</dbReference>
<keyword evidence="1" id="KW-0732">Signal</keyword>
<dbReference type="SUPFAM" id="SSF109998">
    <property type="entry name" value="Triger factor/SurA peptide-binding domain-like"/>
    <property type="match status" value="1"/>
</dbReference>
<dbReference type="EnsemblBacteria" id="AAC07564">
    <property type="protein sequence ID" value="AAC07564"/>
    <property type="gene ID" value="aq_1694"/>
</dbReference>
<dbReference type="PANTHER" id="PTHR47637:SF1">
    <property type="entry name" value="CHAPERONE SURA"/>
    <property type="match status" value="1"/>
</dbReference>
<dbReference type="Gene3D" id="1.10.4030.10">
    <property type="entry name" value="Porin chaperone SurA, peptide-binding domain"/>
    <property type="match status" value="1"/>
</dbReference>
<dbReference type="STRING" id="224324.aq_1694"/>